<sequence>MTEHPTVGEQPESNDVVLLLKSQHEEVRRLMDEVLARTGKERAAAFGRLVHLLAVHETAEEEVVHPYARRAVAGGDQVVSARLKEEAAAKHTLSALEDADPDSPDFVTRFTAFKDDVLAHAEAEETYEFPRLREAGDPARLQAMAKAVRAAETVAPTHPHPGTESAAKNMLVGPVAAVMDRTRDAVRKVMGTS</sequence>
<dbReference type="KEGG" id="scy:SCATT_48810"/>
<dbReference type="RefSeq" id="WP_014145590.1">
    <property type="nucleotide sequence ID" value="NC_016111.1"/>
</dbReference>
<dbReference type="eggNOG" id="COG5592">
    <property type="taxonomic scope" value="Bacteria"/>
</dbReference>
<feature type="domain" description="Hemerythrin-like" evidence="1">
    <location>
        <begin position="19"/>
        <end position="132"/>
    </location>
</feature>
<dbReference type="InterPro" id="IPR012312">
    <property type="entry name" value="Hemerythrin-like"/>
</dbReference>
<dbReference type="EMBL" id="CP003219">
    <property type="protein sequence ID" value="AEW97252.1"/>
    <property type="molecule type" value="Genomic_DNA"/>
</dbReference>
<dbReference type="PATRIC" id="fig|1003195.11.peg.6315"/>
<evidence type="ECO:0000259" key="1">
    <source>
        <dbReference type="Pfam" id="PF01814"/>
    </source>
</evidence>
<accession>G8WXV2</accession>
<proteinExistence type="predicted"/>
<dbReference type="OrthoDB" id="3212362at2"/>
<keyword evidence="3" id="KW-1185">Reference proteome</keyword>
<dbReference type="STRING" id="1003195.SCATT_48810"/>
<dbReference type="Proteomes" id="UP000007842">
    <property type="component" value="Chromosome"/>
</dbReference>
<evidence type="ECO:0000313" key="3">
    <source>
        <dbReference type="Proteomes" id="UP000007842"/>
    </source>
</evidence>
<dbReference type="PANTHER" id="PTHR35585:SF1">
    <property type="entry name" value="HHE DOMAIN PROTEIN (AFU_ORTHOLOGUE AFUA_4G00730)"/>
    <property type="match status" value="1"/>
</dbReference>
<gene>
    <name evidence="2" type="ordered locus">SCATT_48810</name>
</gene>
<dbReference type="Pfam" id="PF01814">
    <property type="entry name" value="Hemerythrin"/>
    <property type="match status" value="1"/>
</dbReference>
<dbReference type="AlphaFoldDB" id="F8JYM9"/>
<accession>F8JYM9</accession>
<dbReference type="Gene3D" id="1.20.120.520">
    <property type="entry name" value="nmb1532 protein domain like"/>
    <property type="match status" value="1"/>
</dbReference>
<dbReference type="HOGENOM" id="CLU_079417_2_0_11"/>
<dbReference type="KEGG" id="sct:SCAT_4886"/>
<dbReference type="CDD" id="cd12108">
    <property type="entry name" value="Hr-like"/>
    <property type="match status" value="1"/>
</dbReference>
<evidence type="ECO:0000313" key="2">
    <source>
        <dbReference type="EMBL" id="AEW97252.1"/>
    </source>
</evidence>
<dbReference type="PANTHER" id="PTHR35585">
    <property type="entry name" value="HHE DOMAIN PROTEIN (AFU_ORTHOLOGUE AFUA_4G00730)"/>
    <property type="match status" value="1"/>
</dbReference>
<name>F8JYM9_STREN</name>
<organism evidence="2 3">
    <name type="scientific">Streptantibioticus cattleyicolor (strain ATCC 35852 / DSM 46488 / JCM 4925 / NBRC 14057 / NRRL 8057)</name>
    <name type="common">Streptomyces cattleya</name>
    <dbReference type="NCBI Taxonomy" id="1003195"/>
    <lineage>
        <taxon>Bacteria</taxon>
        <taxon>Bacillati</taxon>
        <taxon>Actinomycetota</taxon>
        <taxon>Actinomycetes</taxon>
        <taxon>Kitasatosporales</taxon>
        <taxon>Streptomycetaceae</taxon>
        <taxon>Streptantibioticus</taxon>
    </lineage>
</organism>
<reference evidence="3" key="1">
    <citation type="submission" date="2011-12" db="EMBL/GenBank/DDBJ databases">
        <title>Complete genome sequence of Streptomyces cattleya strain DSM 46488.</title>
        <authorList>
            <person name="Ou H.-Y."/>
            <person name="Li P."/>
            <person name="Zhao C."/>
            <person name="O'Hagan D."/>
            <person name="Deng Z."/>
        </authorList>
    </citation>
    <scope>NUCLEOTIDE SEQUENCE [LARGE SCALE GENOMIC DNA]</scope>
    <source>
        <strain evidence="3">ATCC 35852 / DSM 46488 / JCM 4925 / NBRC 14057 / NRRL 8057</strain>
    </source>
</reference>
<protein>
    <recommendedName>
        <fullName evidence="1">Hemerythrin-like domain-containing protein</fullName>
    </recommendedName>
</protein>